<protein>
    <recommendedName>
        <fullName evidence="4">Helix-turn-helix domain-containing protein</fullName>
    </recommendedName>
</protein>
<gene>
    <name evidence="2" type="ORF">ACFPCS_09520</name>
</gene>
<comment type="caution">
    <text evidence="2">The sequence shown here is derived from an EMBL/GenBank/DDBJ whole genome shotgun (WGS) entry which is preliminary data.</text>
</comment>
<keyword evidence="3" id="KW-1185">Reference proteome</keyword>
<feature type="region of interest" description="Disordered" evidence="1">
    <location>
        <begin position="64"/>
        <end position="102"/>
    </location>
</feature>
<dbReference type="Proteomes" id="UP001595797">
    <property type="component" value="Unassembled WGS sequence"/>
</dbReference>
<accession>A0ABV9TII7</accession>
<sequence>MSDIEDFRGYSPAEVAEMTGLYGEHELRRMAAAGKVAHHRGARNKVVFFPEDIKALLRDTRQVPAKKKAEPHLAAVTTEAEQVDPFRSTPRSRSAHRARQSA</sequence>
<name>A0ABV9TII7_9MICC</name>
<feature type="compositionally biased region" description="Basic residues" evidence="1">
    <location>
        <begin position="93"/>
        <end position="102"/>
    </location>
</feature>
<proteinExistence type="predicted"/>
<reference evidence="3" key="1">
    <citation type="journal article" date="2019" name="Int. J. Syst. Evol. Microbiol.">
        <title>The Global Catalogue of Microorganisms (GCM) 10K type strain sequencing project: providing services to taxonomists for standard genome sequencing and annotation.</title>
        <authorList>
            <consortium name="The Broad Institute Genomics Platform"/>
            <consortium name="The Broad Institute Genome Sequencing Center for Infectious Disease"/>
            <person name="Wu L."/>
            <person name="Ma J."/>
        </authorList>
    </citation>
    <scope>NUCLEOTIDE SEQUENCE [LARGE SCALE GENOMIC DNA]</scope>
    <source>
        <strain evidence="3">CGMCC 4.6946</strain>
    </source>
</reference>
<organism evidence="2 3">
    <name type="scientific">Kocuria oceani</name>
    <dbReference type="NCBI Taxonomy" id="988827"/>
    <lineage>
        <taxon>Bacteria</taxon>
        <taxon>Bacillati</taxon>
        <taxon>Actinomycetota</taxon>
        <taxon>Actinomycetes</taxon>
        <taxon>Micrococcales</taxon>
        <taxon>Micrococcaceae</taxon>
        <taxon>Kocuria</taxon>
    </lineage>
</organism>
<dbReference type="RefSeq" id="WP_277551101.1">
    <property type="nucleotide sequence ID" value="NZ_JARAMH010000007.1"/>
</dbReference>
<evidence type="ECO:0000256" key="1">
    <source>
        <dbReference type="SAM" id="MobiDB-lite"/>
    </source>
</evidence>
<evidence type="ECO:0008006" key="4">
    <source>
        <dbReference type="Google" id="ProtNLM"/>
    </source>
</evidence>
<evidence type="ECO:0000313" key="2">
    <source>
        <dbReference type="EMBL" id="MFC4903800.1"/>
    </source>
</evidence>
<evidence type="ECO:0000313" key="3">
    <source>
        <dbReference type="Proteomes" id="UP001595797"/>
    </source>
</evidence>
<dbReference type="EMBL" id="JBHSIW010000011">
    <property type="protein sequence ID" value="MFC4903800.1"/>
    <property type="molecule type" value="Genomic_DNA"/>
</dbReference>